<evidence type="ECO:0000313" key="7">
    <source>
        <dbReference type="Proteomes" id="UP000006180"/>
    </source>
</evidence>
<dbReference type="EMBL" id="CP003563">
    <property type="protein sequence ID" value="AFL50582.1"/>
    <property type="molecule type" value="Genomic_DNA"/>
</dbReference>
<dbReference type="HOGENOM" id="CLU_1926169_0_0_5"/>
<name>I3X3X6_SINF2</name>
<dbReference type="KEGG" id="sfd:USDA257_c19980"/>
<gene>
    <name evidence="6" type="ORF">USDA257_c19980</name>
</gene>
<evidence type="ECO:0000256" key="4">
    <source>
        <dbReference type="ARBA" id="ARBA00023136"/>
    </source>
</evidence>
<evidence type="ECO:0000256" key="5">
    <source>
        <dbReference type="SAM" id="Phobius"/>
    </source>
</evidence>
<dbReference type="Proteomes" id="UP000006180">
    <property type="component" value="Chromosome"/>
</dbReference>
<organism evidence="6 7">
    <name type="scientific">Sinorhizobium fredii (strain USDA 257)</name>
    <dbReference type="NCBI Taxonomy" id="1185652"/>
    <lineage>
        <taxon>Bacteria</taxon>
        <taxon>Pseudomonadati</taxon>
        <taxon>Pseudomonadota</taxon>
        <taxon>Alphaproteobacteria</taxon>
        <taxon>Hyphomicrobiales</taxon>
        <taxon>Rhizobiaceae</taxon>
        <taxon>Sinorhizobium/Ensifer group</taxon>
        <taxon>Sinorhizobium</taxon>
    </lineage>
</organism>
<dbReference type="Gene3D" id="1.20.120.1630">
    <property type="match status" value="1"/>
</dbReference>
<keyword evidence="2 5" id="KW-0812">Transmembrane</keyword>
<comment type="subcellular location">
    <subcellularLocation>
        <location evidence="1">Endomembrane system</location>
        <topology evidence="1">Multi-pass membrane protein</topology>
    </subcellularLocation>
</comment>
<feature type="transmembrane region" description="Helical" evidence="5">
    <location>
        <begin position="9"/>
        <end position="28"/>
    </location>
</feature>
<evidence type="ECO:0000256" key="1">
    <source>
        <dbReference type="ARBA" id="ARBA00004127"/>
    </source>
</evidence>
<evidence type="ECO:0000256" key="2">
    <source>
        <dbReference type="ARBA" id="ARBA00022692"/>
    </source>
</evidence>
<protein>
    <submittedName>
        <fullName evidence="6">Nickel-cobalt-cadmium resistance protein, NccN</fullName>
    </submittedName>
</protein>
<dbReference type="GO" id="GO:0012505">
    <property type="term" value="C:endomembrane system"/>
    <property type="evidence" value="ECO:0007669"/>
    <property type="project" value="UniProtKB-SubCell"/>
</dbReference>
<accession>I3X3X6</accession>
<dbReference type="InterPro" id="IPR007318">
    <property type="entry name" value="Phopholipid_MeTrfase"/>
</dbReference>
<keyword evidence="4 5" id="KW-0472">Membrane</keyword>
<evidence type="ECO:0000256" key="3">
    <source>
        <dbReference type="ARBA" id="ARBA00022989"/>
    </source>
</evidence>
<proteinExistence type="predicted"/>
<keyword evidence="3 5" id="KW-1133">Transmembrane helix</keyword>
<feature type="transmembrane region" description="Helical" evidence="5">
    <location>
        <begin position="81"/>
        <end position="105"/>
    </location>
</feature>
<feature type="transmembrane region" description="Helical" evidence="5">
    <location>
        <begin position="40"/>
        <end position="60"/>
    </location>
</feature>
<sequence>MDQSKRLRILRFLGAGGIIGLLLTRPAWNEASVIHEMIEFIGVALVLLCVLGRLWSTLYVGGRKNTELVVTGPYSMSRNPLYLFSTLGSLGTGLMFGSIATAGLFGVTTYVVFFKTARQEEHYLRTRFGPA</sequence>
<dbReference type="eggNOG" id="COG2020">
    <property type="taxonomic scope" value="Bacteria"/>
</dbReference>
<evidence type="ECO:0000313" key="6">
    <source>
        <dbReference type="EMBL" id="AFL50582.1"/>
    </source>
</evidence>
<reference evidence="6 7" key="1">
    <citation type="journal article" date="2012" name="J. Bacteriol.">
        <title>Complete genome sequence of the broad-host-range strain Sinorhizobium fredii USDA257.</title>
        <authorList>
            <person name="Schuldes J."/>
            <person name="Rodriguez Orbegoso M."/>
            <person name="Schmeisser C."/>
            <person name="Krishnan H.B."/>
            <person name="Daniel R."/>
            <person name="Streit W.R."/>
        </authorList>
    </citation>
    <scope>NUCLEOTIDE SEQUENCE [LARGE SCALE GENOMIC DNA]</scope>
    <source>
        <strain evidence="6 7">USDA 257</strain>
    </source>
</reference>
<dbReference type="Pfam" id="PF04191">
    <property type="entry name" value="PEMT"/>
    <property type="match status" value="1"/>
</dbReference>
<dbReference type="AlphaFoldDB" id="I3X3X6"/>